<dbReference type="GO" id="GO:0005737">
    <property type="term" value="C:cytoplasm"/>
    <property type="evidence" value="ECO:0007669"/>
    <property type="project" value="TreeGrafter"/>
</dbReference>
<dbReference type="STRING" id="59922.P9303_09581"/>
<dbReference type="InterPro" id="IPR050126">
    <property type="entry name" value="Ap4A_hydrolase"/>
</dbReference>
<dbReference type="Proteomes" id="UP000002274">
    <property type="component" value="Chromosome"/>
</dbReference>
<protein>
    <submittedName>
        <fullName evidence="2">Serine/threonine specific protein phosphatase</fullName>
        <ecNumber evidence="2">3.1.3.16</ecNumber>
    </submittedName>
</protein>
<evidence type="ECO:0000259" key="1">
    <source>
        <dbReference type="Pfam" id="PF00149"/>
    </source>
</evidence>
<feature type="domain" description="Calcineurin-like phosphoesterase" evidence="1">
    <location>
        <begin position="118"/>
        <end position="276"/>
    </location>
</feature>
<dbReference type="Gene3D" id="3.60.21.10">
    <property type="match status" value="1"/>
</dbReference>
<proteinExistence type="predicted"/>
<dbReference type="PANTHER" id="PTHR42850">
    <property type="entry name" value="METALLOPHOSPHOESTERASE"/>
    <property type="match status" value="1"/>
</dbReference>
<organism evidence="2 3">
    <name type="scientific">Prochlorococcus marinus (strain MIT 9303)</name>
    <dbReference type="NCBI Taxonomy" id="59922"/>
    <lineage>
        <taxon>Bacteria</taxon>
        <taxon>Bacillati</taxon>
        <taxon>Cyanobacteriota</taxon>
        <taxon>Cyanophyceae</taxon>
        <taxon>Synechococcales</taxon>
        <taxon>Prochlorococcaceae</taxon>
        <taxon>Prochlorococcus</taxon>
    </lineage>
</organism>
<dbReference type="AlphaFoldDB" id="A2C899"/>
<dbReference type="HOGENOM" id="CLU_923961_0_0_3"/>
<dbReference type="SUPFAM" id="SSF56300">
    <property type="entry name" value="Metallo-dependent phosphatases"/>
    <property type="match status" value="1"/>
</dbReference>
<dbReference type="InterPro" id="IPR004843">
    <property type="entry name" value="Calcineurin-like_PHP"/>
</dbReference>
<evidence type="ECO:0000313" key="2">
    <source>
        <dbReference type="EMBL" id="ABM77709.1"/>
    </source>
</evidence>
<reference evidence="2 3" key="1">
    <citation type="journal article" date="2007" name="PLoS Genet.">
        <title>Patterns and implications of gene gain and loss in the evolution of Prochlorococcus.</title>
        <authorList>
            <person name="Kettler G.C."/>
            <person name="Martiny A.C."/>
            <person name="Huang K."/>
            <person name="Zucker J."/>
            <person name="Coleman M.L."/>
            <person name="Rodrigue S."/>
            <person name="Chen F."/>
            <person name="Lapidus A."/>
            <person name="Ferriera S."/>
            <person name="Johnson J."/>
            <person name="Steglich C."/>
            <person name="Church G.M."/>
            <person name="Richardson P."/>
            <person name="Chisholm S.W."/>
        </authorList>
    </citation>
    <scope>NUCLEOTIDE SEQUENCE [LARGE SCALE GENOMIC DNA]</scope>
    <source>
        <strain evidence="2 3">MIT 9303</strain>
    </source>
</reference>
<evidence type="ECO:0000313" key="3">
    <source>
        <dbReference type="Proteomes" id="UP000002274"/>
    </source>
</evidence>
<gene>
    <name evidence="2" type="ordered locus">P9303_09581</name>
</gene>
<accession>A2C899</accession>
<dbReference type="KEGG" id="pmf:P9303_09581"/>
<sequence length="342" mass="38128">MVIRASFSFHQIQSRIGGVVIKSSRVRPSSSWAAAPRRTSIMESASLQRAKASLVRSAPLRALTSKSTRFRTGNVRGSKSTTSRLFTVRSSDDIWLLPSQNLEENAAPIVKSPRECHWVIGDVHGCYQSLLELIALLPSSDQLVFCGDVINRGPAIEATMLLAWEMVCSGRAHWLRGNHEQHLIDCLELDPQDSQAALLAIDTYRQLGDRQAREWLSRLKGLPLVYKAKGWIATHAGFGLDGNPDLSIRKRFWEDYDGRYGRVIVAHTPRPQVERHRHIVMIDTGACYGGLLSAYCPERDAVVQVCGDRKLNQHLACDVDKLKEVLTREMTTSSSLVSAKPC</sequence>
<dbReference type="EMBL" id="CP000554">
    <property type="protein sequence ID" value="ABM77709.1"/>
    <property type="molecule type" value="Genomic_DNA"/>
</dbReference>
<name>A2C899_PROM3</name>
<dbReference type="InterPro" id="IPR029052">
    <property type="entry name" value="Metallo-depent_PP-like"/>
</dbReference>
<dbReference type="PANTHER" id="PTHR42850:SF4">
    <property type="entry name" value="ZINC-DEPENDENT ENDOPOLYPHOSPHATASE"/>
    <property type="match status" value="1"/>
</dbReference>
<keyword evidence="2" id="KW-0378">Hydrolase</keyword>
<dbReference type="Pfam" id="PF00149">
    <property type="entry name" value="Metallophos"/>
    <property type="match status" value="1"/>
</dbReference>
<dbReference type="GO" id="GO:0004722">
    <property type="term" value="F:protein serine/threonine phosphatase activity"/>
    <property type="evidence" value="ECO:0007669"/>
    <property type="project" value="UniProtKB-EC"/>
</dbReference>
<dbReference type="EC" id="3.1.3.16" evidence="2"/>